<keyword evidence="2" id="KW-1185">Reference proteome</keyword>
<evidence type="ECO:0000313" key="2">
    <source>
        <dbReference type="Proteomes" id="UP000266673"/>
    </source>
</evidence>
<gene>
    <name evidence="1" type="ORF">C2G38_2035597</name>
</gene>
<dbReference type="Proteomes" id="UP000266673">
    <property type="component" value="Unassembled WGS sequence"/>
</dbReference>
<dbReference type="OrthoDB" id="10559117at2759"/>
<name>A0A397VLG2_9GLOM</name>
<organism evidence="1 2">
    <name type="scientific">Gigaspora rosea</name>
    <dbReference type="NCBI Taxonomy" id="44941"/>
    <lineage>
        <taxon>Eukaryota</taxon>
        <taxon>Fungi</taxon>
        <taxon>Fungi incertae sedis</taxon>
        <taxon>Mucoromycota</taxon>
        <taxon>Glomeromycotina</taxon>
        <taxon>Glomeromycetes</taxon>
        <taxon>Diversisporales</taxon>
        <taxon>Gigasporaceae</taxon>
        <taxon>Gigaspora</taxon>
    </lineage>
</organism>
<protein>
    <submittedName>
        <fullName evidence="1">Uncharacterized protein</fullName>
    </submittedName>
</protein>
<comment type="caution">
    <text evidence="1">The sequence shown here is derived from an EMBL/GenBank/DDBJ whole genome shotgun (WGS) entry which is preliminary data.</text>
</comment>
<dbReference type="AlphaFoldDB" id="A0A397VLG2"/>
<evidence type="ECO:0000313" key="1">
    <source>
        <dbReference type="EMBL" id="RIB20016.1"/>
    </source>
</evidence>
<proteinExistence type="predicted"/>
<sequence>MPTTILTMEEPFNNAKFGSNKKQKNGLEVLLKEVKTKCDTLIQKLAPIGKEPIHEPRGKVEGPTWEIFDRIYEVGCKVKKGEDKGVKIGIKLSITYSKFAKVDHMDEMKDLKNY</sequence>
<dbReference type="EMBL" id="QKWP01000440">
    <property type="protein sequence ID" value="RIB20016.1"/>
    <property type="molecule type" value="Genomic_DNA"/>
</dbReference>
<accession>A0A397VLG2</accession>
<reference evidence="1 2" key="1">
    <citation type="submission" date="2018-06" db="EMBL/GenBank/DDBJ databases">
        <title>Comparative genomics reveals the genomic features of Rhizophagus irregularis, R. cerebriforme, R. diaphanum and Gigaspora rosea, and their symbiotic lifestyle signature.</title>
        <authorList>
            <person name="Morin E."/>
            <person name="San Clemente H."/>
            <person name="Chen E.C.H."/>
            <person name="De La Providencia I."/>
            <person name="Hainaut M."/>
            <person name="Kuo A."/>
            <person name="Kohler A."/>
            <person name="Murat C."/>
            <person name="Tang N."/>
            <person name="Roy S."/>
            <person name="Loubradou J."/>
            <person name="Henrissat B."/>
            <person name="Grigoriev I.V."/>
            <person name="Corradi N."/>
            <person name="Roux C."/>
            <person name="Martin F.M."/>
        </authorList>
    </citation>
    <scope>NUCLEOTIDE SEQUENCE [LARGE SCALE GENOMIC DNA]</scope>
    <source>
        <strain evidence="1 2">DAOM 194757</strain>
    </source>
</reference>